<evidence type="ECO:0000256" key="1">
    <source>
        <dbReference type="SAM" id="Phobius"/>
    </source>
</evidence>
<dbReference type="EMBL" id="JNAX01000007">
    <property type="protein sequence ID" value="KGG21288.1"/>
    <property type="molecule type" value="Genomic_DNA"/>
</dbReference>
<keyword evidence="1" id="KW-0472">Membrane</keyword>
<proteinExistence type="predicted"/>
<reference evidence="3" key="1">
    <citation type="journal article" date="2014" name="Sci. Data">
        <title>Genomes of diverse isolates of the marine cyanobacterium Prochlorococcus.</title>
        <authorList>
            <person name="Biller S."/>
            <person name="Berube P."/>
            <person name="Thompson J."/>
            <person name="Kelly L."/>
            <person name="Roggensack S."/>
            <person name="Awad L."/>
            <person name="Roache-Johnson K."/>
            <person name="Ding H."/>
            <person name="Giovannoni S.J."/>
            <person name="Moore L.R."/>
            <person name="Chisholm S.W."/>
        </authorList>
    </citation>
    <scope>NUCLEOTIDE SEQUENCE [LARGE SCALE GENOMIC DNA]</scope>
    <source>
        <strain evidence="3">PAC1</strain>
    </source>
</reference>
<name>A0A0A2C4M8_PROMR</name>
<evidence type="ECO:0000313" key="2">
    <source>
        <dbReference type="EMBL" id="KGG21288.1"/>
    </source>
</evidence>
<keyword evidence="1" id="KW-0812">Transmembrane</keyword>
<sequence>MIIGSIAILQFFFNLIGFGTGIPALFSQSKQRIFPILGVVFSSCSFIITLSVILLGSFFS</sequence>
<feature type="transmembrane region" description="Helical" evidence="1">
    <location>
        <begin position="6"/>
        <end position="26"/>
    </location>
</feature>
<evidence type="ECO:0000313" key="3">
    <source>
        <dbReference type="Proteomes" id="UP000030392"/>
    </source>
</evidence>
<comment type="caution">
    <text evidence="2">The sequence shown here is derived from an EMBL/GenBank/DDBJ whole genome shotgun (WGS) entry which is preliminary data.</text>
</comment>
<organism evidence="2 3">
    <name type="scientific">Prochlorococcus marinus str. PAC1</name>
    <dbReference type="NCBI Taxonomy" id="59924"/>
    <lineage>
        <taxon>Bacteria</taxon>
        <taxon>Bacillati</taxon>
        <taxon>Cyanobacteriota</taxon>
        <taxon>Cyanophyceae</taxon>
        <taxon>Synechococcales</taxon>
        <taxon>Prochlorococcaceae</taxon>
        <taxon>Prochlorococcus</taxon>
    </lineage>
</organism>
<protein>
    <submittedName>
        <fullName evidence="2">Uncharacterized protein</fullName>
    </submittedName>
</protein>
<feature type="transmembrane region" description="Helical" evidence="1">
    <location>
        <begin position="33"/>
        <end position="59"/>
    </location>
</feature>
<dbReference type="AlphaFoldDB" id="A0A0A2C4M8"/>
<keyword evidence="1" id="KW-1133">Transmembrane helix</keyword>
<accession>A0A0A2C4M8</accession>
<gene>
    <name evidence="2" type="ORF">EV03_0622</name>
</gene>
<dbReference type="Proteomes" id="UP000030392">
    <property type="component" value="Unassembled WGS sequence"/>
</dbReference>